<comment type="subcellular location">
    <subcellularLocation>
        <location evidence="1">Periplasm</location>
    </subcellularLocation>
</comment>
<keyword evidence="6" id="KW-0016">Alginate biosynthesis</keyword>
<evidence type="ECO:0000256" key="5">
    <source>
        <dbReference type="ARBA" id="ARBA00022764"/>
    </source>
</evidence>
<keyword evidence="8" id="KW-0378">Hydrolase</keyword>
<dbReference type="GO" id="GO:0042597">
    <property type="term" value="C:periplasmic space"/>
    <property type="evidence" value="ECO:0007669"/>
    <property type="project" value="UniProtKB-SubCell"/>
</dbReference>
<name>A0A366H3K2_9BACT</name>
<dbReference type="EMBL" id="QNRR01000016">
    <property type="protein sequence ID" value="RBP36562.1"/>
    <property type="molecule type" value="Genomic_DNA"/>
</dbReference>
<feature type="domain" description="AlgX/AlgJ SGNH hydrolase-like" evidence="7">
    <location>
        <begin position="304"/>
        <end position="410"/>
    </location>
</feature>
<dbReference type="RefSeq" id="WP_113961805.1">
    <property type="nucleotide sequence ID" value="NZ_QNRR01000016.1"/>
</dbReference>
<reference evidence="8 9" key="1">
    <citation type="submission" date="2018-06" db="EMBL/GenBank/DDBJ databases">
        <title>Genomic Encyclopedia of Type Strains, Phase IV (KMG-IV): sequencing the most valuable type-strain genomes for metagenomic binning, comparative biology and taxonomic classification.</title>
        <authorList>
            <person name="Goeker M."/>
        </authorList>
    </citation>
    <scope>NUCLEOTIDE SEQUENCE [LARGE SCALE GENOMIC DNA]</scope>
    <source>
        <strain evidence="8 9">DSM 25532</strain>
    </source>
</reference>
<dbReference type="AlphaFoldDB" id="A0A366H3K2"/>
<dbReference type="Proteomes" id="UP000253426">
    <property type="component" value="Unassembled WGS sequence"/>
</dbReference>
<evidence type="ECO:0000256" key="4">
    <source>
        <dbReference type="ARBA" id="ARBA00022729"/>
    </source>
</evidence>
<proteinExistence type="predicted"/>
<dbReference type="Pfam" id="PF16822">
    <property type="entry name" value="ALGX"/>
    <property type="match status" value="1"/>
</dbReference>
<dbReference type="GO" id="GO:0042121">
    <property type="term" value="P:alginic acid biosynthetic process"/>
    <property type="evidence" value="ECO:0007669"/>
    <property type="project" value="UniProtKB-UniPathway"/>
</dbReference>
<gene>
    <name evidence="8" type="ORF">DES53_1161</name>
</gene>
<evidence type="ECO:0000313" key="8">
    <source>
        <dbReference type="EMBL" id="RBP36562.1"/>
    </source>
</evidence>
<comment type="caution">
    <text evidence="8">The sequence shown here is derived from an EMBL/GenBank/DDBJ whole genome shotgun (WGS) entry which is preliminary data.</text>
</comment>
<protein>
    <submittedName>
        <fullName evidence="8">Acetyltransferase AlgX (SGNH hydrolase-like protein)</fullName>
    </submittedName>
</protein>
<evidence type="ECO:0000313" key="9">
    <source>
        <dbReference type="Proteomes" id="UP000253426"/>
    </source>
</evidence>
<dbReference type="OrthoDB" id="4549972at2"/>
<keyword evidence="4" id="KW-0732">Signal</keyword>
<evidence type="ECO:0000256" key="1">
    <source>
        <dbReference type="ARBA" id="ARBA00004418"/>
    </source>
</evidence>
<keyword evidence="5" id="KW-0574">Periplasm</keyword>
<organism evidence="8 9">
    <name type="scientific">Roseimicrobium gellanilyticum</name>
    <dbReference type="NCBI Taxonomy" id="748857"/>
    <lineage>
        <taxon>Bacteria</taxon>
        <taxon>Pseudomonadati</taxon>
        <taxon>Verrucomicrobiota</taxon>
        <taxon>Verrucomicrobiia</taxon>
        <taxon>Verrucomicrobiales</taxon>
        <taxon>Verrucomicrobiaceae</taxon>
        <taxon>Roseimicrobium</taxon>
    </lineage>
</organism>
<evidence type="ECO:0000256" key="3">
    <source>
        <dbReference type="ARBA" id="ARBA00022679"/>
    </source>
</evidence>
<comment type="pathway">
    <text evidence="2">Glycan biosynthesis; alginate biosynthesis.</text>
</comment>
<dbReference type="UniPathway" id="UPA00286"/>
<dbReference type="InterPro" id="IPR031811">
    <property type="entry name" value="ALGX/ALGJ_SGNH-like"/>
</dbReference>
<sequence>MVHAAKHVQMMSSSQAPHFPSLSFSPVRACWIQIIVAAGAALLLAGCGQEAAKEDADQKKSAKTAASKEVIGEFIVIERTDTPDPKTSDYADCLYTAKLQVVAVEGGVDGTEEKLGTTGGKEEAHIVLAALPAFLNRKLQVGHELAVGDRFRARWVAFDEAPEKFRKMQTADKFGDYLLEYRLVTDAKLVRRGAPITAAAAAGAQGKMPEIPKERFIRAAATGVYADRRKERMSRELARMKGELEANGGSWETWMKKLEPYQEELEKRAKEAGGTLKVDQHVFARLGLQCYFDLTQDDPQVGPLAALRLLNAELQRHGIDLVVVPFPNKEDVNAHKFLAKDASAPTELNPCRIRCMMRMLEHDIEVIDLVPALRAGLEAHPFVYYDNRDTHPADGGIQIAADEVAKVLGDYDLLPANHTLLPIEKTEFVIEKDMEYFTKGSRYPAHRVLFPVDATPHREVLLQGDSFLSVPTNYVHNATIADHIGRHLGYRPDKLVREAGANLILQDLARLPKSELEGRKVLFFVFGPTRLRSPHSPLMSPELHWHLALLPE</sequence>
<evidence type="ECO:0000256" key="2">
    <source>
        <dbReference type="ARBA" id="ARBA00005182"/>
    </source>
</evidence>
<keyword evidence="9" id="KW-1185">Reference proteome</keyword>
<keyword evidence="3 8" id="KW-0808">Transferase</keyword>
<evidence type="ECO:0000256" key="6">
    <source>
        <dbReference type="ARBA" id="ARBA00022841"/>
    </source>
</evidence>
<dbReference type="GO" id="GO:0016740">
    <property type="term" value="F:transferase activity"/>
    <property type="evidence" value="ECO:0007669"/>
    <property type="project" value="UniProtKB-KW"/>
</dbReference>
<dbReference type="GO" id="GO:0016787">
    <property type="term" value="F:hydrolase activity"/>
    <property type="evidence" value="ECO:0007669"/>
    <property type="project" value="UniProtKB-KW"/>
</dbReference>
<evidence type="ECO:0000259" key="7">
    <source>
        <dbReference type="Pfam" id="PF16822"/>
    </source>
</evidence>
<accession>A0A366H3K2</accession>